<dbReference type="AlphaFoldDB" id="A0A284QRT8"/>
<reference evidence="2" key="1">
    <citation type="journal article" date="2017" name="Nat. Ecol. Evol.">
        <title>Genome expansion and lineage-specific genetic innovations in the forest pathogenic fungi Armillaria.</title>
        <authorList>
            <person name="Sipos G."/>
            <person name="Prasanna A.N."/>
            <person name="Walter M.C."/>
            <person name="O'Connor E."/>
            <person name="Balint B."/>
            <person name="Krizsan K."/>
            <person name="Kiss B."/>
            <person name="Hess J."/>
            <person name="Varga T."/>
            <person name="Slot J."/>
            <person name="Riley R."/>
            <person name="Boka B."/>
            <person name="Rigling D."/>
            <person name="Barry K."/>
            <person name="Lee J."/>
            <person name="Mihaltcheva S."/>
            <person name="LaButti K."/>
            <person name="Lipzen A."/>
            <person name="Waldron R."/>
            <person name="Moloney N.M."/>
            <person name="Sperisen C."/>
            <person name="Kredics L."/>
            <person name="Vagvoelgyi C."/>
            <person name="Patrignani A."/>
            <person name="Fitzpatrick D."/>
            <person name="Nagy I."/>
            <person name="Doyle S."/>
            <person name="Anderson J.B."/>
            <person name="Grigoriev I.V."/>
            <person name="Gueldener U."/>
            <person name="Muensterkoetter M."/>
            <person name="Nagy L.G."/>
        </authorList>
    </citation>
    <scope>NUCLEOTIDE SEQUENCE [LARGE SCALE GENOMIC DNA]</scope>
    <source>
        <strain evidence="2">C18/9</strain>
    </source>
</reference>
<accession>A0A284QRT8</accession>
<evidence type="ECO:0008006" key="3">
    <source>
        <dbReference type="Google" id="ProtNLM"/>
    </source>
</evidence>
<evidence type="ECO:0000313" key="2">
    <source>
        <dbReference type="Proteomes" id="UP000219338"/>
    </source>
</evidence>
<evidence type="ECO:0000313" key="1">
    <source>
        <dbReference type="EMBL" id="SJK99188.1"/>
    </source>
</evidence>
<sequence length="157" mass="17751">MSATRIKIWIIIYYSGARKTFGSSLESSLESCILSSASPSHEDCASIKDSLSSLSTKSAHLRDIIAEQDEAIARFCLLLDKYEDFRKQMLSELALVHNLLERHRRTLSSPIRKLPIDIMREIFLLASSNVADITDFSWTATHTCTERRAIAMQTPML</sequence>
<organism evidence="1 2">
    <name type="scientific">Armillaria ostoyae</name>
    <name type="common">Armillaria root rot fungus</name>
    <dbReference type="NCBI Taxonomy" id="47428"/>
    <lineage>
        <taxon>Eukaryota</taxon>
        <taxon>Fungi</taxon>
        <taxon>Dikarya</taxon>
        <taxon>Basidiomycota</taxon>
        <taxon>Agaricomycotina</taxon>
        <taxon>Agaricomycetes</taxon>
        <taxon>Agaricomycetidae</taxon>
        <taxon>Agaricales</taxon>
        <taxon>Marasmiineae</taxon>
        <taxon>Physalacriaceae</taxon>
        <taxon>Armillaria</taxon>
    </lineage>
</organism>
<dbReference type="OrthoDB" id="2864796at2759"/>
<name>A0A284QRT8_ARMOS</name>
<dbReference type="EMBL" id="FUEG01000001">
    <property type="protein sequence ID" value="SJK99188.1"/>
    <property type="molecule type" value="Genomic_DNA"/>
</dbReference>
<gene>
    <name evidence="1" type="ORF">ARMOST_02478</name>
</gene>
<proteinExistence type="predicted"/>
<protein>
    <recommendedName>
        <fullName evidence="3">F-box domain-containing protein</fullName>
    </recommendedName>
</protein>
<dbReference type="Proteomes" id="UP000219338">
    <property type="component" value="Unassembled WGS sequence"/>
</dbReference>
<keyword evidence="2" id="KW-1185">Reference proteome</keyword>